<evidence type="ECO:0000313" key="2">
    <source>
        <dbReference type="EMBL" id="VVE35664.1"/>
    </source>
</evidence>
<proteinExistence type="predicted"/>
<dbReference type="InterPro" id="IPR009004">
    <property type="entry name" value="Transposase_Mu_C"/>
</dbReference>
<dbReference type="InterPro" id="IPR036397">
    <property type="entry name" value="RNaseH_sf"/>
</dbReference>
<dbReference type="GO" id="GO:0015074">
    <property type="term" value="P:DNA integration"/>
    <property type="evidence" value="ECO:0007669"/>
    <property type="project" value="InterPro"/>
</dbReference>
<reference evidence="2 3" key="1">
    <citation type="submission" date="2019-08" db="EMBL/GenBank/DDBJ databases">
        <authorList>
            <person name="Peeters C."/>
        </authorList>
    </citation>
    <scope>NUCLEOTIDE SEQUENCE [LARGE SCALE GENOMIC DNA]</scope>
    <source>
        <strain evidence="2 3">LMG 31113</strain>
    </source>
</reference>
<evidence type="ECO:0000313" key="3">
    <source>
        <dbReference type="Proteomes" id="UP000382577"/>
    </source>
</evidence>
<dbReference type="GO" id="GO:0003677">
    <property type="term" value="F:DNA binding"/>
    <property type="evidence" value="ECO:0007669"/>
    <property type="project" value="UniProtKB-KW"/>
</dbReference>
<dbReference type="InterPro" id="IPR001584">
    <property type="entry name" value="Integrase_cat-core"/>
</dbReference>
<dbReference type="Gene3D" id="3.30.420.10">
    <property type="entry name" value="Ribonuclease H-like superfamily/Ribonuclease H"/>
    <property type="match status" value="1"/>
</dbReference>
<name>A0A5E4XH08_9BURK</name>
<dbReference type="SUPFAM" id="SSF50610">
    <property type="entry name" value="mu transposase, C-terminal domain"/>
    <property type="match status" value="1"/>
</dbReference>
<evidence type="ECO:0000259" key="1">
    <source>
        <dbReference type="PROSITE" id="PS50994"/>
    </source>
</evidence>
<dbReference type="InterPro" id="IPR012337">
    <property type="entry name" value="RNaseH-like_sf"/>
</dbReference>
<gene>
    <name evidence="2" type="ORF">PFI31113_03848</name>
</gene>
<organism evidence="2 3">
    <name type="scientific">Pandoraea fibrosis</name>
    <dbReference type="NCBI Taxonomy" id="1891094"/>
    <lineage>
        <taxon>Bacteria</taxon>
        <taxon>Pseudomonadati</taxon>
        <taxon>Pseudomonadota</taxon>
        <taxon>Betaproteobacteria</taxon>
        <taxon>Burkholderiales</taxon>
        <taxon>Burkholderiaceae</taxon>
        <taxon>Pandoraea</taxon>
    </lineage>
</organism>
<dbReference type="Pfam" id="PF09299">
    <property type="entry name" value="Mu-transpos_C"/>
    <property type="match status" value="1"/>
</dbReference>
<dbReference type="AlphaFoldDB" id="A0A5E4XH08"/>
<protein>
    <submittedName>
        <fullName evidence="2">MuA-transposase/repressor protein CI, DNA-binding</fullName>
    </submittedName>
</protein>
<dbReference type="SUPFAM" id="SSF53098">
    <property type="entry name" value="Ribonuclease H-like"/>
    <property type="match status" value="1"/>
</dbReference>
<feature type="domain" description="Integrase catalytic" evidence="1">
    <location>
        <begin position="236"/>
        <end position="408"/>
    </location>
</feature>
<accession>A0A5E4XH08</accession>
<dbReference type="RefSeq" id="WP_191623446.1">
    <property type="nucleotide sequence ID" value="NZ_CABPRW010000009.1"/>
</dbReference>
<dbReference type="InterPro" id="IPR015378">
    <property type="entry name" value="Transposase-like_Mu_C"/>
</dbReference>
<keyword evidence="2" id="KW-0238">DNA-binding</keyword>
<dbReference type="EMBL" id="CABPRW010000009">
    <property type="protein sequence ID" value="VVE35664.1"/>
    <property type="molecule type" value="Genomic_DNA"/>
</dbReference>
<dbReference type="Proteomes" id="UP000382577">
    <property type="component" value="Unassembled WGS sequence"/>
</dbReference>
<dbReference type="Gene3D" id="2.30.30.130">
    <property type="entry name" value="Transposase, Mu, C-terminal"/>
    <property type="match status" value="1"/>
</dbReference>
<sequence length="674" mass="75717">MAEICDQAVQAIVAGRDVEDLSATSSAEMQPQQASDAWTQRQRLIRDARLLVVRRIHQLRNFAGSMNQAVESLLQSVATSNAASNVVLALAIGNDKNGLAFDVAIGHEGLLVAVPRADQKIDDFAAMTSSRTLRRWCQAYAERGANALVPLKRQPDFSVPQWAKYFLEQMQRPQKPMLTDAYRTMVASLPEDIERPSIHAVRRWYDTKYSNIDKLRGRHQGSALNAFKFSHKRTNAGMVPMLEVHSDGWGTHFTAPHPVSGKFVKLECWHTHDVATRVVFPPSVGLSESMIVIMGSLSNAMKAGGVPAIWQTDNTGSVKNDRIEFDPLTSIKARAGFEIVHNLPGNSQANGICENFNKYLDRRARELATYMSKDMDSLAQKRVLKLTQRMSKVADLGERRRLKAQAEAAGSGIVFETYQQAVDWLNRVCQDFNHMPHSALPRVTTTAGVNRHMTPAEAWQEHVRRGWEPVALDADELVDVFRPHEAKTVRRGCVTVFGQRYHHTELEHFNGEEVQVAYDIENGERVFVKSLDGRLICEAQFYVERAYRPRSAYEIAMDKRAEAAIKRHAIKIGEIERQRPVVTLEAEMAQQRLADPARGAPVVIDVDATDCADSVVQSLPESPETRFSRWLTLDARHERGEALSDAEARWHAGYPLTAEHRLMTRRAEDNANAM</sequence>
<dbReference type="PROSITE" id="PS50994">
    <property type="entry name" value="INTEGRASE"/>
    <property type="match status" value="1"/>
</dbReference>